<evidence type="ECO:0000313" key="2">
    <source>
        <dbReference type="EMBL" id="SBR41501.1"/>
    </source>
</evidence>
<feature type="non-terminal residue" evidence="2">
    <location>
        <position position="1"/>
    </location>
</feature>
<feature type="region of interest" description="Disordered" evidence="1">
    <location>
        <begin position="1"/>
        <end position="40"/>
    </location>
</feature>
<feature type="compositionally biased region" description="Low complexity" evidence="1">
    <location>
        <begin position="1"/>
        <end position="15"/>
    </location>
</feature>
<reference evidence="2" key="2">
    <citation type="submission" date="2016-06" db="EMBL/GenBank/DDBJ databases">
        <title>The genome of a short-lived fish provides insights into sex chromosome evolution and the genetic control of aging.</title>
        <authorList>
            <person name="Reichwald K."/>
            <person name="Felder M."/>
            <person name="Petzold A."/>
            <person name="Koch P."/>
            <person name="Groth M."/>
            <person name="Platzer M."/>
        </authorList>
    </citation>
    <scope>NUCLEOTIDE SEQUENCE</scope>
    <source>
        <tissue evidence="2">Brain</tissue>
    </source>
</reference>
<proteinExistence type="predicted"/>
<feature type="compositionally biased region" description="Polar residues" evidence="1">
    <location>
        <begin position="31"/>
        <end position="40"/>
    </location>
</feature>
<organism evidence="2">
    <name type="scientific">Nothobranchius pienaari</name>
    <dbReference type="NCBI Taxonomy" id="704102"/>
    <lineage>
        <taxon>Eukaryota</taxon>
        <taxon>Metazoa</taxon>
        <taxon>Chordata</taxon>
        <taxon>Craniata</taxon>
        <taxon>Vertebrata</taxon>
        <taxon>Euteleostomi</taxon>
        <taxon>Actinopterygii</taxon>
        <taxon>Neopterygii</taxon>
        <taxon>Teleostei</taxon>
        <taxon>Neoteleostei</taxon>
        <taxon>Acanthomorphata</taxon>
        <taxon>Ovalentaria</taxon>
        <taxon>Atherinomorphae</taxon>
        <taxon>Cyprinodontiformes</taxon>
        <taxon>Nothobranchiidae</taxon>
        <taxon>Nothobranchius</taxon>
    </lineage>
</organism>
<gene>
    <name evidence="2" type="primary">CR853281.1</name>
</gene>
<reference evidence="2" key="1">
    <citation type="submission" date="2016-05" db="EMBL/GenBank/DDBJ databases">
        <authorList>
            <person name="Lavstsen T."/>
            <person name="Jespersen J.S."/>
        </authorList>
    </citation>
    <scope>NUCLEOTIDE SEQUENCE</scope>
    <source>
        <tissue evidence="2">Brain</tissue>
    </source>
</reference>
<sequence>VCLQAQEQEVQAQGGKSDFATNKRSIRKHPGQTTKTEADKNVTTIRPNGLLHLTG</sequence>
<dbReference type="AlphaFoldDB" id="A0A1A8LAW5"/>
<dbReference type="EMBL" id="HAEF01004119">
    <property type="protein sequence ID" value="SBR41501.1"/>
    <property type="molecule type" value="Transcribed_RNA"/>
</dbReference>
<evidence type="ECO:0000256" key="1">
    <source>
        <dbReference type="SAM" id="MobiDB-lite"/>
    </source>
</evidence>
<accession>A0A1A8LAW5</accession>
<name>A0A1A8LAW5_9TELE</name>
<protein>
    <submittedName>
        <fullName evidence="2">Uncharacterized protein</fullName>
    </submittedName>
</protein>